<evidence type="ECO:0000313" key="4">
    <source>
        <dbReference type="Proteomes" id="UP000231962"/>
    </source>
</evidence>
<feature type="region of interest" description="Disordered" evidence="1">
    <location>
        <begin position="1"/>
        <end position="20"/>
    </location>
</feature>
<dbReference type="RefSeq" id="WP_100715031.1">
    <property type="nucleotide sequence ID" value="NZ_NPDY01000021.1"/>
</dbReference>
<accession>A0A2M9ZM62</accession>
<name>A0A2M9ZM62_9LEPT</name>
<dbReference type="EMBL" id="NPDZ01000005">
    <property type="protein sequence ID" value="PJZ73180.1"/>
    <property type="molecule type" value="Genomic_DNA"/>
</dbReference>
<dbReference type="Proteomes" id="UP000231990">
    <property type="component" value="Unassembled WGS sequence"/>
</dbReference>
<proteinExistence type="predicted"/>
<keyword evidence="4" id="KW-1185">Reference proteome</keyword>
<evidence type="ECO:0000313" key="5">
    <source>
        <dbReference type="Proteomes" id="UP000231990"/>
    </source>
</evidence>
<dbReference type="EMBL" id="NPDY01000021">
    <property type="protein sequence ID" value="PJZ68483.1"/>
    <property type="molecule type" value="Genomic_DNA"/>
</dbReference>
<comment type="caution">
    <text evidence="3">The sequence shown here is derived from an EMBL/GenBank/DDBJ whole genome shotgun (WGS) entry which is preliminary data.</text>
</comment>
<sequence length="97" mass="11399">MEKHREEGLQEESVTQEEDLQEELRFFLETRLEGLLEEAEELRKSRRKRSPFSVQSQRRQEKEQMQGSLPFLCLISQENAKEQSGETQKQVNGDTGT</sequence>
<evidence type="ECO:0000313" key="2">
    <source>
        <dbReference type="EMBL" id="PJZ68483.1"/>
    </source>
</evidence>
<feature type="compositionally biased region" description="Polar residues" evidence="1">
    <location>
        <begin position="85"/>
        <end position="97"/>
    </location>
</feature>
<reference evidence="4 5" key="1">
    <citation type="submission" date="2017-07" db="EMBL/GenBank/DDBJ databases">
        <title>Leptospira spp. isolated from tropical soils.</title>
        <authorList>
            <person name="Thibeaux R."/>
            <person name="Iraola G."/>
            <person name="Ferres I."/>
            <person name="Bierque E."/>
            <person name="Girault D."/>
            <person name="Soupe-Gilbert M.-E."/>
            <person name="Picardeau M."/>
            <person name="Goarant C."/>
        </authorList>
    </citation>
    <scope>NUCLEOTIDE SEQUENCE [LARGE SCALE GENOMIC DNA]</scope>
    <source>
        <strain evidence="3 5">FH1-B-B1</strain>
        <strain evidence="2 4">FH1-B-C1</strain>
    </source>
</reference>
<dbReference type="AlphaFoldDB" id="A0A2M9ZM62"/>
<evidence type="ECO:0000313" key="3">
    <source>
        <dbReference type="EMBL" id="PJZ73180.1"/>
    </source>
</evidence>
<feature type="region of interest" description="Disordered" evidence="1">
    <location>
        <begin position="78"/>
        <end position="97"/>
    </location>
</feature>
<protein>
    <submittedName>
        <fullName evidence="3">Uncharacterized protein</fullName>
    </submittedName>
</protein>
<feature type="region of interest" description="Disordered" evidence="1">
    <location>
        <begin position="41"/>
        <end position="70"/>
    </location>
</feature>
<dbReference type="Proteomes" id="UP000231962">
    <property type="component" value="Unassembled WGS sequence"/>
</dbReference>
<gene>
    <name evidence="2" type="ORF">CH360_15810</name>
    <name evidence="3" type="ORF">CH373_09310</name>
</gene>
<organism evidence="3 5">
    <name type="scientific">Leptospira perolatii</name>
    <dbReference type="NCBI Taxonomy" id="2023191"/>
    <lineage>
        <taxon>Bacteria</taxon>
        <taxon>Pseudomonadati</taxon>
        <taxon>Spirochaetota</taxon>
        <taxon>Spirochaetia</taxon>
        <taxon>Leptospirales</taxon>
        <taxon>Leptospiraceae</taxon>
        <taxon>Leptospira</taxon>
    </lineage>
</organism>
<evidence type="ECO:0000256" key="1">
    <source>
        <dbReference type="SAM" id="MobiDB-lite"/>
    </source>
</evidence>